<dbReference type="InterPro" id="IPR036421">
    <property type="entry name" value="Fe_dep_repressor_sf"/>
</dbReference>
<reference evidence="13" key="2">
    <citation type="submission" date="2021-04" db="EMBL/GenBank/DDBJ databases">
        <authorList>
            <person name="Gilroy R."/>
        </authorList>
    </citation>
    <scope>NUCLEOTIDE SEQUENCE</scope>
    <source>
        <strain evidence="13">F6-6636</strain>
    </source>
</reference>
<dbReference type="SUPFAM" id="SSF46785">
    <property type="entry name" value="Winged helix' DNA-binding domain"/>
    <property type="match status" value="1"/>
</dbReference>
<dbReference type="GO" id="GO:0046983">
    <property type="term" value="F:protein dimerization activity"/>
    <property type="evidence" value="ECO:0007669"/>
    <property type="project" value="InterPro"/>
</dbReference>
<organism evidence="13 14">
    <name type="scientific">Candidatus Paralactobacillus gallistercoris</name>
    <dbReference type="NCBI Taxonomy" id="2838724"/>
    <lineage>
        <taxon>Bacteria</taxon>
        <taxon>Bacillati</taxon>
        <taxon>Bacillota</taxon>
        <taxon>Bacilli</taxon>
        <taxon>Lactobacillales</taxon>
        <taxon>Lactobacillaceae</taxon>
        <taxon>Lactobacillus</taxon>
    </lineage>
</organism>
<evidence type="ECO:0000256" key="9">
    <source>
        <dbReference type="ARBA" id="ARBA00023163"/>
    </source>
</evidence>
<dbReference type="GO" id="GO:0046914">
    <property type="term" value="F:transition metal ion binding"/>
    <property type="evidence" value="ECO:0007669"/>
    <property type="project" value="InterPro"/>
</dbReference>
<keyword evidence="5" id="KW-0678">Repressor</keyword>
<evidence type="ECO:0000256" key="2">
    <source>
        <dbReference type="ARBA" id="ARBA00007871"/>
    </source>
</evidence>
<keyword evidence="6" id="KW-0805">Transcription regulation</keyword>
<dbReference type="InterPro" id="IPR036388">
    <property type="entry name" value="WH-like_DNA-bd_sf"/>
</dbReference>
<dbReference type="SMART" id="SM00529">
    <property type="entry name" value="HTH_DTXR"/>
    <property type="match status" value="1"/>
</dbReference>
<dbReference type="Pfam" id="PF02742">
    <property type="entry name" value="Fe_dep_repr_C"/>
    <property type="match status" value="1"/>
</dbReference>
<dbReference type="InterPro" id="IPR001367">
    <property type="entry name" value="Fe_dep_repressor"/>
</dbReference>
<comment type="subunit">
    <text evidence="3">Homodimer.</text>
</comment>
<evidence type="ECO:0000256" key="10">
    <source>
        <dbReference type="ARBA" id="ARBA00023211"/>
    </source>
</evidence>
<dbReference type="InterPro" id="IPR038157">
    <property type="entry name" value="FeoA_core_dom"/>
</dbReference>
<dbReference type="Gene3D" id="1.10.10.10">
    <property type="entry name" value="Winged helix-like DNA-binding domain superfamily/Winged helix DNA-binding domain"/>
    <property type="match status" value="1"/>
</dbReference>
<dbReference type="SUPFAM" id="SSF47979">
    <property type="entry name" value="Iron-dependent repressor protein, dimerization domain"/>
    <property type="match status" value="1"/>
</dbReference>
<feature type="domain" description="HTH dtxR-type" evidence="12">
    <location>
        <begin position="1"/>
        <end position="62"/>
    </location>
</feature>
<protein>
    <recommendedName>
        <fullName evidence="11">Manganese transport regulator</fullName>
    </recommendedName>
</protein>
<evidence type="ECO:0000313" key="13">
    <source>
        <dbReference type="EMBL" id="MBU3851817.1"/>
    </source>
</evidence>
<evidence type="ECO:0000256" key="7">
    <source>
        <dbReference type="ARBA" id="ARBA00023125"/>
    </source>
</evidence>
<dbReference type="EMBL" id="JAHLFS010000051">
    <property type="protein sequence ID" value="MBU3851817.1"/>
    <property type="molecule type" value="Genomic_DNA"/>
</dbReference>
<dbReference type="AlphaFoldDB" id="A0A948TK06"/>
<dbReference type="Gene3D" id="1.10.60.10">
    <property type="entry name" value="Iron dependent repressor, metal binding and dimerisation domain"/>
    <property type="match status" value="1"/>
</dbReference>
<dbReference type="GO" id="GO:0003677">
    <property type="term" value="F:DNA binding"/>
    <property type="evidence" value="ECO:0007669"/>
    <property type="project" value="UniProtKB-KW"/>
</dbReference>
<name>A0A948TK06_9LACO</name>
<proteinExistence type="inferred from homology"/>
<accession>A0A948TK06</accession>
<keyword evidence="8" id="KW-0010">Activator</keyword>
<comment type="subcellular location">
    <subcellularLocation>
        <location evidence="1">Cytoplasm</location>
    </subcellularLocation>
</comment>
<sequence length="219" mass="24407">MSPNREDYLKIIFELGGDTKKVSNKQILGGLNVSAASVSEMISKLVDEHYVIHTPYQGVQLTKKGIKAAALLIRKHRLWEVFLVKELHYAFNTVHPEAEVLEHVTTAELAQRLDAFLGFPKRCPHGGVIPDADGNFAQQSHVSLASLSAGIHAKIDRIIDDHELLDYIRETGLAIDDHVIIRKISPFAGAITLYDQRLQTELQIGLKAAEHIFVDKESN</sequence>
<evidence type="ECO:0000256" key="1">
    <source>
        <dbReference type="ARBA" id="ARBA00004496"/>
    </source>
</evidence>
<keyword evidence="7" id="KW-0238">DNA-binding</keyword>
<dbReference type="Pfam" id="PF04023">
    <property type="entry name" value="FeoA"/>
    <property type="match status" value="1"/>
</dbReference>
<dbReference type="InterPro" id="IPR022687">
    <property type="entry name" value="HTH_DTXR"/>
</dbReference>
<comment type="similarity">
    <text evidence="2">Belongs to the DtxR/MntR family.</text>
</comment>
<evidence type="ECO:0000256" key="6">
    <source>
        <dbReference type="ARBA" id="ARBA00023015"/>
    </source>
</evidence>
<dbReference type="SMART" id="SM00899">
    <property type="entry name" value="FeoA"/>
    <property type="match status" value="1"/>
</dbReference>
<evidence type="ECO:0000256" key="8">
    <source>
        <dbReference type="ARBA" id="ARBA00023159"/>
    </source>
</evidence>
<dbReference type="InterPro" id="IPR050536">
    <property type="entry name" value="DtxR_MntR_Metal-Reg"/>
</dbReference>
<reference evidence="13" key="1">
    <citation type="journal article" date="2021" name="PeerJ">
        <title>Extensive microbial diversity within the chicken gut microbiome revealed by metagenomics and culture.</title>
        <authorList>
            <person name="Gilroy R."/>
            <person name="Ravi A."/>
            <person name="Getino M."/>
            <person name="Pursley I."/>
            <person name="Horton D.L."/>
            <person name="Alikhan N.F."/>
            <person name="Baker D."/>
            <person name="Gharbi K."/>
            <person name="Hall N."/>
            <person name="Watson M."/>
            <person name="Adriaenssens E.M."/>
            <person name="Foster-Nyarko E."/>
            <person name="Jarju S."/>
            <person name="Secka A."/>
            <person name="Antonio M."/>
            <person name="Oren A."/>
            <person name="Chaudhuri R.R."/>
            <person name="La Ragione R."/>
            <person name="Hildebrand F."/>
            <person name="Pallen M.J."/>
        </authorList>
    </citation>
    <scope>NUCLEOTIDE SEQUENCE</scope>
    <source>
        <strain evidence="13">F6-6636</strain>
    </source>
</reference>
<gene>
    <name evidence="13" type="ORF">H9901_03865</name>
</gene>
<evidence type="ECO:0000256" key="4">
    <source>
        <dbReference type="ARBA" id="ARBA00022490"/>
    </source>
</evidence>
<evidence type="ECO:0000256" key="3">
    <source>
        <dbReference type="ARBA" id="ARBA00011738"/>
    </source>
</evidence>
<dbReference type="InterPro" id="IPR022689">
    <property type="entry name" value="Iron_dep_repressor"/>
</dbReference>
<dbReference type="PROSITE" id="PS50944">
    <property type="entry name" value="HTH_DTXR"/>
    <property type="match status" value="1"/>
</dbReference>
<evidence type="ECO:0000256" key="11">
    <source>
        <dbReference type="ARBA" id="ARBA00032593"/>
    </source>
</evidence>
<keyword evidence="4" id="KW-0963">Cytoplasm</keyword>
<dbReference type="Gene3D" id="2.30.30.90">
    <property type="match status" value="1"/>
</dbReference>
<evidence type="ECO:0000256" key="5">
    <source>
        <dbReference type="ARBA" id="ARBA00022491"/>
    </source>
</evidence>
<dbReference type="GO" id="GO:0005737">
    <property type="term" value="C:cytoplasm"/>
    <property type="evidence" value="ECO:0007669"/>
    <property type="project" value="UniProtKB-SubCell"/>
</dbReference>
<dbReference type="InterPro" id="IPR036390">
    <property type="entry name" value="WH_DNA-bd_sf"/>
</dbReference>
<dbReference type="InterPro" id="IPR007167">
    <property type="entry name" value="Fe-transptr_FeoA-like"/>
</dbReference>
<evidence type="ECO:0000259" key="12">
    <source>
        <dbReference type="PROSITE" id="PS50944"/>
    </source>
</evidence>
<dbReference type="Proteomes" id="UP000777303">
    <property type="component" value="Unassembled WGS sequence"/>
</dbReference>
<keyword evidence="9" id="KW-0804">Transcription</keyword>
<keyword evidence="10" id="KW-0464">Manganese</keyword>
<dbReference type="Pfam" id="PF01325">
    <property type="entry name" value="Fe_dep_repress"/>
    <property type="match status" value="1"/>
</dbReference>
<dbReference type="PANTHER" id="PTHR33238">
    <property type="entry name" value="IRON (METAL) DEPENDENT REPRESSOR, DTXR FAMILY"/>
    <property type="match status" value="1"/>
</dbReference>
<comment type="caution">
    <text evidence="13">The sequence shown here is derived from an EMBL/GenBank/DDBJ whole genome shotgun (WGS) entry which is preliminary data.</text>
</comment>
<dbReference type="PANTHER" id="PTHR33238:SF11">
    <property type="entry name" value="TRANSCRIPTIONAL REGULATOR MNTR"/>
    <property type="match status" value="1"/>
</dbReference>
<dbReference type="GO" id="GO:0003700">
    <property type="term" value="F:DNA-binding transcription factor activity"/>
    <property type="evidence" value="ECO:0007669"/>
    <property type="project" value="InterPro"/>
</dbReference>
<evidence type="ECO:0000313" key="14">
    <source>
        <dbReference type="Proteomes" id="UP000777303"/>
    </source>
</evidence>